<dbReference type="AlphaFoldDB" id="A0A1E3GZ72"/>
<gene>
    <name evidence="2" type="primary">mnhG1</name>
    <name evidence="2" type="ORF">A6302_03820</name>
</gene>
<dbReference type="EMBL" id="MCRJ01000126">
    <property type="protein sequence ID" value="ODN68866.1"/>
    <property type="molecule type" value="Genomic_DNA"/>
</dbReference>
<evidence type="ECO:0000313" key="3">
    <source>
        <dbReference type="Proteomes" id="UP000094622"/>
    </source>
</evidence>
<dbReference type="RefSeq" id="WP_069308065.1">
    <property type="nucleotide sequence ID" value="NZ_MCRJ01000126.1"/>
</dbReference>
<proteinExistence type="predicted"/>
<feature type="transmembrane region" description="Helical" evidence="1">
    <location>
        <begin position="40"/>
        <end position="60"/>
    </location>
</feature>
<dbReference type="PANTHER" id="PTHR34703">
    <property type="entry name" value="ANTIPORTER SUBUNIT MNHG2-RELATED"/>
    <property type="match status" value="1"/>
</dbReference>
<dbReference type="NCBIfam" id="NF009314">
    <property type="entry name" value="PRK12674.1-2"/>
    <property type="match status" value="1"/>
</dbReference>
<reference evidence="2 3" key="1">
    <citation type="submission" date="2016-07" db="EMBL/GenBank/DDBJ databases">
        <title>Draft Genome Sequence of Methylobrevis pamukkalensis PK2.</title>
        <authorList>
            <person name="Vasilenko O.V."/>
            <person name="Doronina N.V."/>
            <person name="Shmareva M.N."/>
            <person name="Tarlachkov S.V."/>
            <person name="Mustakhimov I."/>
            <person name="Trotsenko Y.A."/>
        </authorList>
    </citation>
    <scope>NUCLEOTIDE SEQUENCE [LARGE SCALE GENOMIC DNA]</scope>
    <source>
        <strain evidence="2 3">PK2</strain>
    </source>
</reference>
<dbReference type="PATRIC" id="fig|1439726.3.peg.4028"/>
<feature type="transmembrane region" description="Helical" evidence="1">
    <location>
        <begin position="66"/>
        <end position="87"/>
    </location>
</feature>
<keyword evidence="3" id="KW-1185">Reference proteome</keyword>
<evidence type="ECO:0000256" key="1">
    <source>
        <dbReference type="SAM" id="Phobius"/>
    </source>
</evidence>
<keyword evidence="1" id="KW-0812">Transmembrane</keyword>
<accession>A0A1E3GZ72</accession>
<dbReference type="NCBIfam" id="TIGR01300">
    <property type="entry name" value="CPA3_mnhG_phaG"/>
    <property type="match status" value="1"/>
</dbReference>
<organism evidence="2 3">
    <name type="scientific">Methylobrevis pamukkalensis</name>
    <dbReference type="NCBI Taxonomy" id="1439726"/>
    <lineage>
        <taxon>Bacteria</taxon>
        <taxon>Pseudomonadati</taxon>
        <taxon>Pseudomonadota</taxon>
        <taxon>Alphaproteobacteria</taxon>
        <taxon>Hyphomicrobiales</taxon>
        <taxon>Pleomorphomonadaceae</taxon>
        <taxon>Methylobrevis</taxon>
    </lineage>
</organism>
<keyword evidence="1" id="KW-0472">Membrane</keyword>
<dbReference type="PANTHER" id="PTHR34703:SF1">
    <property type="entry name" value="ANTIPORTER SUBUNIT MNHG2-RELATED"/>
    <property type="match status" value="1"/>
</dbReference>
<keyword evidence="1" id="KW-1133">Transmembrane helix</keyword>
<feature type="transmembrane region" description="Helical" evidence="1">
    <location>
        <begin position="6"/>
        <end position="28"/>
    </location>
</feature>
<evidence type="ECO:0000313" key="2">
    <source>
        <dbReference type="EMBL" id="ODN68866.1"/>
    </source>
</evidence>
<dbReference type="Proteomes" id="UP000094622">
    <property type="component" value="Unassembled WGS sequence"/>
</dbReference>
<name>A0A1E3GZ72_9HYPH</name>
<dbReference type="Pfam" id="PF03334">
    <property type="entry name" value="PhaG_MnhG_YufB"/>
    <property type="match status" value="1"/>
</dbReference>
<sequence>MTGLLDILTGLLLLAGGVFAVAGALGLLRFPDVYTRMHAASKAGTLGSGFALVAVAVYAADLGVAIRAIAAVMFLMLTAPISAHLLARAALLAGYPPAPATRMEPDSPSGVDALH</sequence>
<protein>
    <submittedName>
        <fullName evidence="2">Na(+)/H(+) antiporter subunit G1</fullName>
    </submittedName>
</protein>
<dbReference type="GO" id="GO:0015385">
    <property type="term" value="F:sodium:proton antiporter activity"/>
    <property type="evidence" value="ECO:0007669"/>
    <property type="project" value="TreeGrafter"/>
</dbReference>
<comment type="caution">
    <text evidence="2">The sequence shown here is derived from an EMBL/GenBank/DDBJ whole genome shotgun (WGS) entry which is preliminary data.</text>
</comment>
<dbReference type="InterPro" id="IPR005133">
    <property type="entry name" value="PhaG_MnhG_YufB"/>
</dbReference>